<protein>
    <submittedName>
        <fullName evidence="1">Uncharacterized protein</fullName>
    </submittedName>
</protein>
<dbReference type="Proteomes" id="UP001597079">
    <property type="component" value="Unassembled WGS sequence"/>
</dbReference>
<sequence length="242" mass="26795">MLIDLDRAIARTSNSRNDELLERAYWRRIQPGSTLIHPIAAHIPSSGETIEARSIAGVMVYLTADCSYPSLAESVQFEKRIAVSHGAAQAHADRGEATIAVDGVAVLSNTDGVTCDVIYNASTDRDLLASLVSNGDLKLWERATSHNLRGTALHDKVTNPTCKYCAFFRSSGTPESQFYDRWCHADLMDVIHDRATGCSDFHPRRAVSRRTSERFIPVKAQDIWRVTSDDAEETVFDVPEAN</sequence>
<dbReference type="RefSeq" id="WP_377942156.1">
    <property type="nucleotide sequence ID" value="NZ_JBHUCX010000018.1"/>
</dbReference>
<dbReference type="EMBL" id="JBHUCX010000018">
    <property type="protein sequence ID" value="MFD1674291.1"/>
    <property type="molecule type" value="Genomic_DNA"/>
</dbReference>
<evidence type="ECO:0000313" key="2">
    <source>
        <dbReference type="Proteomes" id="UP001597079"/>
    </source>
</evidence>
<keyword evidence="2" id="KW-1185">Reference proteome</keyword>
<proteinExistence type="predicted"/>
<organism evidence="1 2">
    <name type="scientific">Alicyclobacillus fodiniaquatilis</name>
    <dbReference type="NCBI Taxonomy" id="1661150"/>
    <lineage>
        <taxon>Bacteria</taxon>
        <taxon>Bacillati</taxon>
        <taxon>Bacillota</taxon>
        <taxon>Bacilli</taxon>
        <taxon>Bacillales</taxon>
        <taxon>Alicyclobacillaceae</taxon>
        <taxon>Alicyclobacillus</taxon>
    </lineage>
</organism>
<evidence type="ECO:0000313" key="1">
    <source>
        <dbReference type="EMBL" id="MFD1674291.1"/>
    </source>
</evidence>
<reference evidence="2" key="1">
    <citation type="journal article" date="2019" name="Int. J. Syst. Evol. Microbiol.">
        <title>The Global Catalogue of Microorganisms (GCM) 10K type strain sequencing project: providing services to taxonomists for standard genome sequencing and annotation.</title>
        <authorList>
            <consortium name="The Broad Institute Genomics Platform"/>
            <consortium name="The Broad Institute Genome Sequencing Center for Infectious Disease"/>
            <person name="Wu L."/>
            <person name="Ma J."/>
        </authorList>
    </citation>
    <scope>NUCLEOTIDE SEQUENCE [LARGE SCALE GENOMIC DNA]</scope>
    <source>
        <strain evidence="2">CGMCC 1.12286</strain>
    </source>
</reference>
<gene>
    <name evidence="1" type="ORF">ACFSB2_06170</name>
</gene>
<accession>A0ABW4JD24</accession>
<name>A0ABW4JD24_9BACL</name>
<comment type="caution">
    <text evidence="1">The sequence shown here is derived from an EMBL/GenBank/DDBJ whole genome shotgun (WGS) entry which is preliminary data.</text>
</comment>